<protein>
    <submittedName>
        <fullName evidence="6">LacI family DNA-binding transcriptional regulator</fullName>
    </submittedName>
</protein>
<dbReference type="Gene3D" id="3.40.50.2300">
    <property type="match status" value="2"/>
</dbReference>
<evidence type="ECO:0000256" key="3">
    <source>
        <dbReference type="ARBA" id="ARBA00023125"/>
    </source>
</evidence>
<dbReference type="RefSeq" id="WP_191619094.1">
    <property type="nucleotide sequence ID" value="NZ_JACYFG010000051.1"/>
</dbReference>
<evidence type="ECO:0000313" key="7">
    <source>
        <dbReference type="Proteomes" id="UP000622317"/>
    </source>
</evidence>
<dbReference type="SMART" id="SM00354">
    <property type="entry name" value="HTH_LACI"/>
    <property type="match status" value="1"/>
</dbReference>
<feature type="domain" description="HTH lacI-type" evidence="5">
    <location>
        <begin position="9"/>
        <end position="60"/>
    </location>
</feature>
<dbReference type="InterPro" id="IPR028082">
    <property type="entry name" value="Peripla_BP_I"/>
</dbReference>
<comment type="caution">
    <text evidence="6">The sequence shown here is derived from an EMBL/GenBank/DDBJ whole genome shotgun (WGS) entry which is preliminary data.</text>
</comment>
<sequence length="356" mass="38761">MSSKSNKRVSQAQIAREAGCSQALVSLILNGRTKGIAAKSLEKVRRIAAQHGYSPRGMKLDEIVGADPIRTVGYLLRSPLKLANKSNFFSHIHQGLHEHLSQHQIKTVYLGSEDDFTGERHSLSEHLPSALKAIAVMGQINPGLLEELRLVGKPLVYISARATGKCHSVLSNEADSAELLVDHLYELGHRSFAWIGGTPIGRREERLTALKAALKQRGLKLAPSFNIATVEADRNQGFDAAQQIHQTALSKGLEMPTAWIGFNALMARGAINYLFQNGFRIPGDMSFAAFDMTRVCTEERPEITSAGSDPEKIGREAGRIILQAIEEESESLCDLTLPAHLSVRDTTAAAKPAARG</sequence>
<dbReference type="GO" id="GO:0003700">
    <property type="term" value="F:DNA-binding transcription factor activity"/>
    <property type="evidence" value="ECO:0007669"/>
    <property type="project" value="TreeGrafter"/>
</dbReference>
<dbReference type="AlphaFoldDB" id="A0A927IH92"/>
<name>A0A927IH92_9BACT</name>
<evidence type="ECO:0000256" key="1">
    <source>
        <dbReference type="ARBA" id="ARBA00022491"/>
    </source>
</evidence>
<dbReference type="EMBL" id="JACYFG010000051">
    <property type="protein sequence ID" value="MBD5782022.1"/>
    <property type="molecule type" value="Genomic_DNA"/>
</dbReference>
<dbReference type="InterPro" id="IPR010982">
    <property type="entry name" value="Lambda_DNA-bd_dom_sf"/>
</dbReference>
<dbReference type="CDD" id="cd01392">
    <property type="entry name" value="HTH_LacI"/>
    <property type="match status" value="1"/>
</dbReference>
<gene>
    <name evidence="6" type="ORF">IEN85_21160</name>
</gene>
<dbReference type="SUPFAM" id="SSF53822">
    <property type="entry name" value="Periplasmic binding protein-like I"/>
    <property type="match status" value="1"/>
</dbReference>
<evidence type="ECO:0000256" key="2">
    <source>
        <dbReference type="ARBA" id="ARBA00023015"/>
    </source>
</evidence>
<accession>A0A927IH92</accession>
<keyword evidence="4" id="KW-0804">Transcription</keyword>
<dbReference type="SUPFAM" id="SSF47413">
    <property type="entry name" value="lambda repressor-like DNA-binding domains"/>
    <property type="match status" value="1"/>
</dbReference>
<dbReference type="Proteomes" id="UP000622317">
    <property type="component" value="Unassembled WGS sequence"/>
</dbReference>
<keyword evidence="7" id="KW-1185">Reference proteome</keyword>
<dbReference type="InterPro" id="IPR046335">
    <property type="entry name" value="LacI/GalR-like_sensor"/>
</dbReference>
<proteinExistence type="predicted"/>
<keyword evidence="1" id="KW-0678">Repressor</keyword>
<keyword evidence="3 6" id="KW-0238">DNA-binding</keyword>
<evidence type="ECO:0000259" key="5">
    <source>
        <dbReference type="PROSITE" id="PS50932"/>
    </source>
</evidence>
<evidence type="ECO:0000313" key="6">
    <source>
        <dbReference type="EMBL" id="MBD5782022.1"/>
    </source>
</evidence>
<organism evidence="6 7">
    <name type="scientific">Pelagicoccus enzymogenes</name>
    <dbReference type="NCBI Taxonomy" id="2773457"/>
    <lineage>
        <taxon>Bacteria</taxon>
        <taxon>Pseudomonadati</taxon>
        <taxon>Verrucomicrobiota</taxon>
        <taxon>Opitutia</taxon>
        <taxon>Puniceicoccales</taxon>
        <taxon>Pelagicoccaceae</taxon>
        <taxon>Pelagicoccus</taxon>
    </lineage>
</organism>
<keyword evidence="2" id="KW-0805">Transcription regulation</keyword>
<dbReference type="CDD" id="cd06267">
    <property type="entry name" value="PBP1_LacI_sugar_binding-like"/>
    <property type="match status" value="1"/>
</dbReference>
<dbReference type="InterPro" id="IPR000843">
    <property type="entry name" value="HTH_LacI"/>
</dbReference>
<dbReference type="Pfam" id="PF13377">
    <property type="entry name" value="Peripla_BP_3"/>
    <property type="match status" value="1"/>
</dbReference>
<evidence type="ECO:0000256" key="4">
    <source>
        <dbReference type="ARBA" id="ARBA00023163"/>
    </source>
</evidence>
<dbReference type="PROSITE" id="PS50932">
    <property type="entry name" value="HTH_LACI_2"/>
    <property type="match status" value="1"/>
</dbReference>
<reference evidence="6" key="1">
    <citation type="submission" date="2020-09" db="EMBL/GenBank/DDBJ databases">
        <title>Pelagicoccus enzymogenes sp. nov. with an EPS production, isolated from marine sediment.</title>
        <authorList>
            <person name="Feng X."/>
        </authorList>
    </citation>
    <scope>NUCLEOTIDE SEQUENCE</scope>
    <source>
        <strain evidence="6">NFK12</strain>
    </source>
</reference>
<dbReference type="GO" id="GO:0000976">
    <property type="term" value="F:transcription cis-regulatory region binding"/>
    <property type="evidence" value="ECO:0007669"/>
    <property type="project" value="TreeGrafter"/>
</dbReference>
<dbReference type="Gene3D" id="1.10.260.40">
    <property type="entry name" value="lambda repressor-like DNA-binding domains"/>
    <property type="match status" value="1"/>
</dbReference>
<dbReference type="PANTHER" id="PTHR30146:SF148">
    <property type="entry name" value="HTH-TYPE TRANSCRIPTIONAL REPRESSOR PURR-RELATED"/>
    <property type="match status" value="1"/>
</dbReference>
<dbReference type="PANTHER" id="PTHR30146">
    <property type="entry name" value="LACI-RELATED TRANSCRIPTIONAL REPRESSOR"/>
    <property type="match status" value="1"/>
</dbReference>